<protein>
    <submittedName>
        <fullName evidence="3">DUF2231 domain-containing protein</fullName>
    </submittedName>
</protein>
<accession>A0AA96GIL8</accession>
<gene>
    <name evidence="3" type="ORF">PQG83_02400</name>
</gene>
<dbReference type="RefSeq" id="WP_312746364.1">
    <property type="nucleotide sequence ID" value="NZ_CP116968.1"/>
</dbReference>
<feature type="domain" description="DUF2231" evidence="2">
    <location>
        <begin position="9"/>
        <end position="141"/>
    </location>
</feature>
<reference evidence="3 4" key="1">
    <citation type="submission" date="2023-01" db="EMBL/GenBank/DDBJ databases">
        <title>Cultivation and genomic characterization of new, ubiquitous marine nitrite-oxidizing bacteria from the Nitrospirales.</title>
        <authorList>
            <person name="Mueller A.J."/>
            <person name="Daebeler A."/>
            <person name="Herbold C.W."/>
            <person name="Kirkegaard R.H."/>
            <person name="Daims H."/>
        </authorList>
    </citation>
    <scope>NUCLEOTIDE SEQUENCE [LARGE SCALE GENOMIC DNA]</scope>
    <source>
        <strain evidence="3 4">DK</strain>
    </source>
</reference>
<keyword evidence="1" id="KW-0472">Membrane</keyword>
<proteinExistence type="predicted"/>
<evidence type="ECO:0000313" key="3">
    <source>
        <dbReference type="EMBL" id="WNM62616.1"/>
    </source>
</evidence>
<evidence type="ECO:0000313" key="4">
    <source>
        <dbReference type="Proteomes" id="UP001302494"/>
    </source>
</evidence>
<feature type="transmembrane region" description="Helical" evidence="1">
    <location>
        <begin position="81"/>
        <end position="101"/>
    </location>
</feature>
<dbReference type="Proteomes" id="UP001302494">
    <property type="component" value="Chromosome"/>
</dbReference>
<feature type="transmembrane region" description="Helical" evidence="1">
    <location>
        <begin position="107"/>
        <end position="128"/>
    </location>
</feature>
<sequence>MMTPASIKGHPLHVMLIPLPLGLWIFSWVADVIYISGWGEDVWREVALYTLGGGVVGALLAAIPGYLDFRSLTDPHPKKIGTWHMTLNLTIFLLFMVNFWMRAADLSWNGGFVLSTLGVLLLGISGWLGGELVYKHGVGVDTGHVLRTTKQR</sequence>
<keyword evidence="1" id="KW-1133">Transmembrane helix</keyword>
<dbReference type="KEGG" id="nneo:PQG83_02400"/>
<keyword evidence="4" id="KW-1185">Reference proteome</keyword>
<keyword evidence="1" id="KW-0812">Transmembrane</keyword>
<dbReference type="AlphaFoldDB" id="A0AA96GIL8"/>
<dbReference type="EMBL" id="CP116968">
    <property type="protein sequence ID" value="WNM62616.1"/>
    <property type="molecule type" value="Genomic_DNA"/>
</dbReference>
<evidence type="ECO:0000256" key="1">
    <source>
        <dbReference type="SAM" id="Phobius"/>
    </source>
</evidence>
<dbReference type="InterPro" id="IPR019251">
    <property type="entry name" value="DUF2231_TM"/>
</dbReference>
<feature type="transmembrane region" description="Helical" evidence="1">
    <location>
        <begin position="12"/>
        <end position="35"/>
    </location>
</feature>
<dbReference type="Pfam" id="PF09990">
    <property type="entry name" value="DUF2231"/>
    <property type="match status" value="1"/>
</dbReference>
<evidence type="ECO:0000259" key="2">
    <source>
        <dbReference type="Pfam" id="PF09990"/>
    </source>
</evidence>
<name>A0AA96GIL8_9BACT</name>
<feature type="transmembrane region" description="Helical" evidence="1">
    <location>
        <begin position="47"/>
        <end position="69"/>
    </location>
</feature>
<organism evidence="3 4">
    <name type="scientific">Candidatus Nitrospira neomarina</name>
    <dbReference type="NCBI Taxonomy" id="3020899"/>
    <lineage>
        <taxon>Bacteria</taxon>
        <taxon>Pseudomonadati</taxon>
        <taxon>Nitrospirota</taxon>
        <taxon>Nitrospiria</taxon>
        <taxon>Nitrospirales</taxon>
        <taxon>Nitrospiraceae</taxon>
        <taxon>Nitrospira</taxon>
    </lineage>
</organism>